<feature type="domain" description="ABC transporter" evidence="4">
    <location>
        <begin position="339"/>
        <end position="543"/>
    </location>
</feature>
<proteinExistence type="predicted"/>
<evidence type="ECO:0000256" key="2">
    <source>
        <dbReference type="ARBA" id="ARBA00022741"/>
    </source>
</evidence>
<feature type="domain" description="ABC transporter" evidence="4">
    <location>
        <begin position="18"/>
        <end position="250"/>
    </location>
</feature>
<organism evidence="5 6">
    <name type="scientific">Populibacterium corticicola</name>
    <dbReference type="NCBI Taxonomy" id="1812826"/>
    <lineage>
        <taxon>Bacteria</taxon>
        <taxon>Bacillati</taxon>
        <taxon>Actinomycetota</taxon>
        <taxon>Actinomycetes</taxon>
        <taxon>Micrococcales</taxon>
        <taxon>Jonesiaceae</taxon>
        <taxon>Populibacterium</taxon>
    </lineage>
</organism>
<protein>
    <submittedName>
        <fullName evidence="5">ABC-F family ATP-binding cassette domain-containing protein</fullName>
    </submittedName>
</protein>
<evidence type="ECO:0000256" key="1">
    <source>
        <dbReference type="ARBA" id="ARBA00022737"/>
    </source>
</evidence>
<evidence type="ECO:0000256" key="3">
    <source>
        <dbReference type="ARBA" id="ARBA00022840"/>
    </source>
</evidence>
<dbReference type="GO" id="GO:0005524">
    <property type="term" value="F:ATP binding"/>
    <property type="evidence" value="ECO:0007669"/>
    <property type="project" value="UniProtKB-KW"/>
</dbReference>
<keyword evidence="6" id="KW-1185">Reference proteome</keyword>
<dbReference type="Proteomes" id="UP001597391">
    <property type="component" value="Unassembled WGS sequence"/>
</dbReference>
<reference evidence="6" key="1">
    <citation type="journal article" date="2019" name="Int. J. Syst. Evol. Microbiol.">
        <title>The Global Catalogue of Microorganisms (GCM) 10K type strain sequencing project: providing services to taxonomists for standard genome sequencing and annotation.</title>
        <authorList>
            <consortium name="The Broad Institute Genomics Platform"/>
            <consortium name="The Broad Institute Genome Sequencing Center for Infectious Disease"/>
            <person name="Wu L."/>
            <person name="Ma J."/>
        </authorList>
    </citation>
    <scope>NUCLEOTIDE SEQUENCE [LARGE SCALE GENOMIC DNA]</scope>
    <source>
        <strain evidence="6">KCTC 33576</strain>
    </source>
</reference>
<sequence length="543" mass="58421">MPSHENSTSKNTPKHAAVTLHNVTFEWPDGSVALDGISGTFGAGKTGLVGRNGTGKSTLLRLIAGQLTPTRGTIERSGDVAYLSQTLTLDTATNIADLLGIRDKLTALHAIENGDVAESNFDIIGDDWDIETQAAEYLGDLGFTALDLTRSVQQLSGGEAMLVAITGLRLRKAPITLLDEPTNNLDRRTRDQLARLVDKWPGALVVVSHDRELLDRMDATAELYAAAMTTFGGTYSEWETYQTTQQQAAEQAVTSAKSALRLEKKQRIEAETKIARRAAQGRKAAASMPPIIAGGLKRKAEVSAGAARNLADARVSSARAALDAAESRLKDDEAVHLILPDPDVPRSRRHAEIVYGDRTFYLQGPERVALVGPNGCGKSTLLEHLVTGVDPMPGGARGTLLTDRFGYLPQRLNDLDESRSAIENIVPVASSMTVGEIRNQLARLLLRGESVNRPVSSLSGGERFRVSLAKLLFAEPVAQLLILDEPTNNLDIATVDQVVDALREYRGALLVVSHDYDFLRRLGVGTVLSLEGDGLAVLAGDQL</sequence>
<dbReference type="CDD" id="cd03221">
    <property type="entry name" value="ABCF_EF-3"/>
    <property type="match status" value="1"/>
</dbReference>
<dbReference type="InterPro" id="IPR003439">
    <property type="entry name" value="ABC_transporter-like_ATP-bd"/>
</dbReference>
<dbReference type="InterPro" id="IPR003593">
    <property type="entry name" value="AAA+_ATPase"/>
</dbReference>
<evidence type="ECO:0000313" key="6">
    <source>
        <dbReference type="Proteomes" id="UP001597391"/>
    </source>
</evidence>
<gene>
    <name evidence="5" type="ORF">ACFSYH_08710</name>
</gene>
<keyword evidence="1" id="KW-0677">Repeat</keyword>
<dbReference type="Gene3D" id="3.40.50.300">
    <property type="entry name" value="P-loop containing nucleotide triphosphate hydrolases"/>
    <property type="match status" value="2"/>
</dbReference>
<dbReference type="Pfam" id="PF00005">
    <property type="entry name" value="ABC_tran"/>
    <property type="match status" value="2"/>
</dbReference>
<keyword evidence="2" id="KW-0547">Nucleotide-binding</keyword>
<dbReference type="PANTHER" id="PTHR19211:SF6">
    <property type="entry name" value="BLL7188 PROTEIN"/>
    <property type="match status" value="1"/>
</dbReference>
<dbReference type="SMART" id="SM00382">
    <property type="entry name" value="AAA"/>
    <property type="match status" value="2"/>
</dbReference>
<comment type="caution">
    <text evidence="5">The sequence shown here is derived from an EMBL/GenBank/DDBJ whole genome shotgun (WGS) entry which is preliminary data.</text>
</comment>
<keyword evidence="3 5" id="KW-0067">ATP-binding</keyword>
<name>A0ABW5XFY4_9MICO</name>
<dbReference type="EMBL" id="JBHUOP010000003">
    <property type="protein sequence ID" value="MFD2840649.1"/>
    <property type="molecule type" value="Genomic_DNA"/>
</dbReference>
<dbReference type="InterPro" id="IPR050611">
    <property type="entry name" value="ABCF"/>
</dbReference>
<dbReference type="PANTHER" id="PTHR19211">
    <property type="entry name" value="ATP-BINDING TRANSPORT PROTEIN-RELATED"/>
    <property type="match status" value="1"/>
</dbReference>
<evidence type="ECO:0000259" key="4">
    <source>
        <dbReference type="PROSITE" id="PS50893"/>
    </source>
</evidence>
<dbReference type="RefSeq" id="WP_377466523.1">
    <property type="nucleotide sequence ID" value="NZ_JBHUOP010000003.1"/>
</dbReference>
<evidence type="ECO:0000313" key="5">
    <source>
        <dbReference type="EMBL" id="MFD2840649.1"/>
    </source>
</evidence>
<accession>A0ABW5XFY4</accession>
<dbReference type="InterPro" id="IPR027417">
    <property type="entry name" value="P-loop_NTPase"/>
</dbReference>
<dbReference type="PROSITE" id="PS50893">
    <property type="entry name" value="ABC_TRANSPORTER_2"/>
    <property type="match status" value="2"/>
</dbReference>
<dbReference type="SUPFAM" id="SSF52540">
    <property type="entry name" value="P-loop containing nucleoside triphosphate hydrolases"/>
    <property type="match status" value="2"/>
</dbReference>